<organism evidence="2 3">
    <name type="scientific">Tritonibacter scottomollicae</name>
    <name type="common">Epibacterium scottomollicae</name>
    <dbReference type="NCBI Taxonomy" id="483013"/>
    <lineage>
        <taxon>Bacteria</taxon>
        <taxon>Pseudomonadati</taxon>
        <taxon>Pseudomonadota</taxon>
        <taxon>Alphaproteobacteria</taxon>
        <taxon>Rhodobacterales</taxon>
        <taxon>Paracoccaceae</taxon>
        <taxon>Tritonibacter</taxon>
    </lineage>
</organism>
<dbReference type="PANTHER" id="PTHR43194">
    <property type="entry name" value="HYDROLASE ALPHA/BETA FOLD FAMILY"/>
    <property type="match status" value="1"/>
</dbReference>
<dbReference type="SUPFAM" id="SSF53474">
    <property type="entry name" value="alpha/beta-Hydrolases"/>
    <property type="match status" value="1"/>
</dbReference>
<dbReference type="Gene3D" id="3.40.50.1820">
    <property type="entry name" value="alpha/beta hydrolase"/>
    <property type="match status" value="1"/>
</dbReference>
<sequence length="278" mass="29208">MSLDMGALPQEVFHRRFGQGTRPVFAVHCSLAHSGAWRGLVAALGEDAVSCAAFDMLSHGKSPDWDGQGLLQQRNAEVGLHLLSAEVEAAGAPVDLIGHSFGATVALAMAQARPDLVRTLTLIEPVLFAAASARDPAALAQMRADHMAVREPFAAGDVELATRLFNRAWGTGHPKWPDLPETARAAMIRSFPAVMDCDSQVYDDAAGLLAPGALEALPMPVLLMQGGATQPIMSAVTQALSARMPEAQVAVIAGAGHMVPVTHPEAVAEVIAPFWTTT</sequence>
<dbReference type="Pfam" id="PF12697">
    <property type="entry name" value="Abhydrolase_6"/>
    <property type="match status" value="1"/>
</dbReference>
<comment type="caution">
    <text evidence="2">The sequence shown here is derived from an EMBL/GenBank/DDBJ whole genome shotgun (WGS) entry which is preliminary data.</text>
</comment>
<protein>
    <submittedName>
        <fullName evidence="2">Pimeloyl-ACP methyl ester carboxylesterase</fullName>
    </submittedName>
</protein>
<dbReference type="OrthoDB" id="9804723at2"/>
<dbReference type="InterPro" id="IPR000073">
    <property type="entry name" value="AB_hydrolase_1"/>
</dbReference>
<dbReference type="InterPro" id="IPR029058">
    <property type="entry name" value="AB_hydrolase_fold"/>
</dbReference>
<dbReference type="InterPro" id="IPR050228">
    <property type="entry name" value="Carboxylesterase_BioH"/>
</dbReference>
<dbReference type="EMBL" id="PVUF01000003">
    <property type="protein sequence ID" value="PRZ49022.1"/>
    <property type="molecule type" value="Genomic_DNA"/>
</dbReference>
<gene>
    <name evidence="2" type="ORF">CLV89_103337</name>
</gene>
<dbReference type="RefSeq" id="WP_106163027.1">
    <property type="nucleotide sequence ID" value="NZ_PVUF01000003.1"/>
</dbReference>
<proteinExistence type="predicted"/>
<dbReference type="AlphaFoldDB" id="A0A2T1AKD9"/>
<accession>A0A2T1AKD9</accession>
<dbReference type="PANTHER" id="PTHR43194:SF2">
    <property type="entry name" value="PEROXISOMAL MEMBRANE PROTEIN LPX1"/>
    <property type="match status" value="1"/>
</dbReference>
<evidence type="ECO:0000313" key="3">
    <source>
        <dbReference type="Proteomes" id="UP000237718"/>
    </source>
</evidence>
<evidence type="ECO:0000259" key="1">
    <source>
        <dbReference type="Pfam" id="PF12697"/>
    </source>
</evidence>
<evidence type="ECO:0000313" key="2">
    <source>
        <dbReference type="EMBL" id="PRZ49022.1"/>
    </source>
</evidence>
<feature type="domain" description="AB hydrolase-1" evidence="1">
    <location>
        <begin position="26"/>
        <end position="270"/>
    </location>
</feature>
<dbReference type="Proteomes" id="UP000237718">
    <property type="component" value="Unassembled WGS sequence"/>
</dbReference>
<name>A0A2T1AKD9_TRISK</name>
<reference evidence="2 3" key="1">
    <citation type="submission" date="2018-03" db="EMBL/GenBank/DDBJ databases">
        <title>Genomic Encyclopedia of Archaeal and Bacterial Type Strains, Phase II (KMG-II): from individual species to whole genera.</title>
        <authorList>
            <person name="Goeker M."/>
        </authorList>
    </citation>
    <scope>NUCLEOTIDE SEQUENCE [LARGE SCALE GENOMIC DNA]</scope>
    <source>
        <strain evidence="2 3">DSM 25328</strain>
    </source>
</reference>